<dbReference type="InterPro" id="IPR051625">
    <property type="entry name" value="Signaling_Regulatory_Domain"/>
</dbReference>
<protein>
    <submittedName>
        <fullName evidence="4">Uncharacterized protein</fullName>
    </submittedName>
</protein>
<dbReference type="InterPro" id="IPR009091">
    <property type="entry name" value="RCC1/BLIP-II"/>
</dbReference>
<dbReference type="PANTHER" id="PTHR22872">
    <property type="entry name" value="BTK-BINDING PROTEIN-RELATED"/>
    <property type="match status" value="1"/>
</dbReference>
<dbReference type="PROSITE" id="PS50012">
    <property type="entry name" value="RCC1_3"/>
    <property type="match status" value="1"/>
</dbReference>
<dbReference type="AlphaFoldDB" id="A0AAW0HXI1"/>
<evidence type="ECO:0000256" key="2">
    <source>
        <dbReference type="PROSITE-ProRule" id="PRU00235"/>
    </source>
</evidence>
<keyword evidence="5" id="KW-1185">Reference proteome</keyword>
<dbReference type="Proteomes" id="UP001488838">
    <property type="component" value="Unassembled WGS sequence"/>
</dbReference>
<dbReference type="InterPro" id="IPR000408">
    <property type="entry name" value="Reg_chr_condens"/>
</dbReference>
<proteinExistence type="predicted"/>
<evidence type="ECO:0000313" key="5">
    <source>
        <dbReference type="Proteomes" id="UP001488838"/>
    </source>
</evidence>
<reference evidence="4 5" key="1">
    <citation type="journal article" date="2023" name="bioRxiv">
        <title>Conserved and derived expression patterns and positive selection on dental genes reveal complex evolutionary context of ever-growing rodent molars.</title>
        <authorList>
            <person name="Calamari Z.T."/>
            <person name="Song A."/>
            <person name="Cohen E."/>
            <person name="Akter M."/>
            <person name="Roy R.D."/>
            <person name="Hallikas O."/>
            <person name="Christensen M.M."/>
            <person name="Li P."/>
            <person name="Marangoni P."/>
            <person name="Jernvall J."/>
            <person name="Klein O.D."/>
        </authorList>
    </citation>
    <scope>NUCLEOTIDE SEQUENCE [LARGE SCALE GENOMIC DNA]</scope>
    <source>
        <strain evidence="4">V071</strain>
    </source>
</reference>
<comment type="caution">
    <text evidence="4">The sequence shown here is derived from an EMBL/GenBank/DDBJ whole genome shotgun (WGS) entry which is preliminary data.</text>
</comment>
<keyword evidence="1" id="KW-0677">Repeat</keyword>
<dbReference type="Gene3D" id="2.130.10.30">
    <property type="entry name" value="Regulator of chromosome condensation 1/beta-lactamase-inhibitor protein II"/>
    <property type="match status" value="1"/>
</dbReference>
<keyword evidence="3" id="KW-0732">Signal</keyword>
<feature type="signal peptide" evidence="3">
    <location>
        <begin position="1"/>
        <end position="18"/>
    </location>
</feature>
<dbReference type="SUPFAM" id="SSF50985">
    <property type="entry name" value="RCC1/BLIP-II"/>
    <property type="match status" value="1"/>
</dbReference>
<accession>A0AAW0HXI1</accession>
<organism evidence="4 5">
    <name type="scientific">Myodes glareolus</name>
    <name type="common">Bank vole</name>
    <name type="synonym">Clethrionomys glareolus</name>
    <dbReference type="NCBI Taxonomy" id="447135"/>
    <lineage>
        <taxon>Eukaryota</taxon>
        <taxon>Metazoa</taxon>
        <taxon>Chordata</taxon>
        <taxon>Craniata</taxon>
        <taxon>Vertebrata</taxon>
        <taxon>Euteleostomi</taxon>
        <taxon>Mammalia</taxon>
        <taxon>Eutheria</taxon>
        <taxon>Euarchontoglires</taxon>
        <taxon>Glires</taxon>
        <taxon>Rodentia</taxon>
        <taxon>Myomorpha</taxon>
        <taxon>Muroidea</taxon>
        <taxon>Cricetidae</taxon>
        <taxon>Arvicolinae</taxon>
        <taxon>Myodes</taxon>
    </lineage>
</organism>
<evidence type="ECO:0000256" key="1">
    <source>
        <dbReference type="ARBA" id="ARBA00022737"/>
    </source>
</evidence>
<feature type="chain" id="PRO_5043373454" evidence="3">
    <location>
        <begin position="19"/>
        <end position="87"/>
    </location>
</feature>
<name>A0AAW0HXI1_MYOGA</name>
<gene>
    <name evidence="4" type="ORF">U0070_026126</name>
</gene>
<sequence>MFLFLTSVLLEQVVALDAQNIVAVSCGEAHTLALNDKGQVYAWGLDSDGQLGLLGSEECIRVPRKVECSPLELEGMASWVIILPVMK</sequence>
<dbReference type="EMBL" id="JBBHLL010000291">
    <property type="protein sequence ID" value="KAK7806783.1"/>
    <property type="molecule type" value="Genomic_DNA"/>
</dbReference>
<evidence type="ECO:0000313" key="4">
    <source>
        <dbReference type="EMBL" id="KAK7806783.1"/>
    </source>
</evidence>
<dbReference type="Pfam" id="PF13540">
    <property type="entry name" value="RCC1_2"/>
    <property type="match status" value="1"/>
</dbReference>
<feature type="repeat" description="RCC1" evidence="2">
    <location>
        <begin position="38"/>
        <end position="87"/>
    </location>
</feature>
<evidence type="ECO:0000256" key="3">
    <source>
        <dbReference type="SAM" id="SignalP"/>
    </source>
</evidence>